<dbReference type="OrthoDB" id="9797653at2"/>
<keyword evidence="3" id="KW-1185">Reference proteome</keyword>
<organism evidence="2 3">
    <name type="scientific">Syntrophothermus lipocalidus (strain DSM 12680 / TGB-C1)</name>
    <dbReference type="NCBI Taxonomy" id="643648"/>
    <lineage>
        <taxon>Bacteria</taxon>
        <taxon>Bacillati</taxon>
        <taxon>Bacillota</taxon>
        <taxon>Clostridia</taxon>
        <taxon>Eubacteriales</taxon>
        <taxon>Syntrophomonadaceae</taxon>
        <taxon>Syntrophothermus</taxon>
    </lineage>
</organism>
<accession>D7CKX7</accession>
<dbReference type="KEGG" id="slp:Slip_0578"/>
<dbReference type="Proteomes" id="UP000000378">
    <property type="component" value="Chromosome"/>
</dbReference>
<dbReference type="InterPro" id="IPR003673">
    <property type="entry name" value="CoA-Trfase_fam_III"/>
</dbReference>
<gene>
    <name evidence="2" type="ordered locus">Slip_0578</name>
</gene>
<reference evidence="2 3" key="2">
    <citation type="journal article" date="2010" name="Stand. Genomic Sci.">
        <title>Complete genome sequence of Syntrophothermus lipocalidus type strain (TGB-C1).</title>
        <authorList>
            <person name="Djao O.D."/>
            <person name="Zhang X."/>
            <person name="Lucas S."/>
            <person name="Lapidus A."/>
            <person name="Del Rio T.G."/>
            <person name="Nolan M."/>
            <person name="Tice H."/>
            <person name="Cheng J.F."/>
            <person name="Han C."/>
            <person name="Tapia R."/>
            <person name="Goodwin L."/>
            <person name="Pitluck S."/>
            <person name="Liolios K."/>
            <person name="Ivanova N."/>
            <person name="Mavromatis K."/>
            <person name="Mikhailova N."/>
            <person name="Ovchinnikova G."/>
            <person name="Pati A."/>
            <person name="Brambilla E."/>
            <person name="Chen A."/>
            <person name="Palaniappan K."/>
            <person name="Land M."/>
            <person name="Hauser L."/>
            <person name="Chang Y.J."/>
            <person name="Jeffries C.D."/>
            <person name="Rohde M."/>
            <person name="Sikorski J."/>
            <person name="Spring S."/>
            <person name="Goker M."/>
            <person name="Detter J.C."/>
            <person name="Woyke T."/>
            <person name="Bristow J."/>
            <person name="Eisen J.A."/>
            <person name="Markowitz V."/>
            <person name="Hugenholtz P."/>
            <person name="Kyrpides N.C."/>
            <person name="Klenk H.P."/>
        </authorList>
    </citation>
    <scope>NUCLEOTIDE SEQUENCE [LARGE SCALE GENOMIC DNA]</scope>
    <source>
        <strain evidence="3">DSM 12680 / TGB-C1</strain>
    </source>
</reference>
<evidence type="ECO:0000256" key="1">
    <source>
        <dbReference type="ARBA" id="ARBA00022679"/>
    </source>
</evidence>
<dbReference type="EMBL" id="CP002048">
    <property type="protein sequence ID" value="ADI01362.1"/>
    <property type="molecule type" value="Genomic_DNA"/>
</dbReference>
<evidence type="ECO:0000313" key="3">
    <source>
        <dbReference type="Proteomes" id="UP000000378"/>
    </source>
</evidence>
<name>D7CKX7_SYNLT</name>
<reference evidence="3" key="1">
    <citation type="journal article" date="2010" name="Stand. Genomic Sci.">
        <title>Complete genome sequence of Syntrophothermus lipocalidus type strain (TGB-C1T).</title>
        <authorList>
            <consortium name="US DOE Joint Genome Institute (JGI-PGF)"/>
            <person name="Djao O."/>
            <person name="Zhang X."/>
            <person name="Lucas S."/>
            <person name="Lapidus A."/>
            <person name="Glavina Del Rio T."/>
            <person name="Nolan M."/>
            <person name="Tice H."/>
            <person name="Cheng J."/>
            <person name="Han C."/>
            <person name="Tapia R."/>
            <person name="Goodwin L."/>
            <person name="Pitluck S."/>
            <person name="Liolios K."/>
            <person name="Ivanova N."/>
            <person name="Mavromatis K."/>
            <person name="Mikhailova N."/>
            <person name="Ovchinnikova G."/>
            <person name="Pati A."/>
            <person name="Brambilla E."/>
            <person name="Chen A."/>
            <person name="Palaniappan K."/>
            <person name="Land M."/>
            <person name="Hauser L."/>
            <person name="Chang Y."/>
            <person name="Jeffries C."/>
            <person name="Rohde M."/>
            <person name="Sikorski J."/>
            <person name="Spring S."/>
            <person name="Goker M."/>
            <person name="Detter J."/>
            <person name="Woyke T."/>
            <person name="Bristow J."/>
            <person name="Eisen J."/>
            <person name="Markowitz V."/>
            <person name="Hugenholtz P."/>
            <person name="Kyrpides N."/>
            <person name="Klenk H."/>
        </authorList>
    </citation>
    <scope>NUCLEOTIDE SEQUENCE [LARGE SCALE GENOMIC DNA]</scope>
    <source>
        <strain evidence="3">DSM 12680 / TGB-C1</strain>
    </source>
</reference>
<dbReference type="InterPro" id="IPR023606">
    <property type="entry name" value="CoA-Trfase_III_dom_1_sf"/>
</dbReference>
<dbReference type="Pfam" id="PF02515">
    <property type="entry name" value="CoA_transf_3"/>
    <property type="match status" value="1"/>
</dbReference>
<dbReference type="RefSeq" id="WP_013174764.1">
    <property type="nucleotide sequence ID" value="NC_014220.1"/>
</dbReference>
<dbReference type="PANTHER" id="PTHR48207:SF3">
    <property type="entry name" value="SUCCINATE--HYDROXYMETHYLGLUTARATE COA-TRANSFERASE"/>
    <property type="match status" value="1"/>
</dbReference>
<dbReference type="PANTHER" id="PTHR48207">
    <property type="entry name" value="SUCCINATE--HYDROXYMETHYLGLUTARATE COA-TRANSFERASE"/>
    <property type="match status" value="1"/>
</dbReference>
<proteinExistence type="predicted"/>
<keyword evidence="1" id="KW-0808">Transferase</keyword>
<sequence length="429" mass="48304">MPARWEKLERIPAPHFIPTFGPLSGMRLLLSGSIVAAPFAAQLCADFGAEVIHIEMPRIGDTYRTQKPVITSEDGTKAMAAAYCQKRNKLSFALNHNLSIPESKEIFYSLIKQCDVWLENMVWLDKLGVDCKELLEINPKLIIVHVSGFGRPQFGGDPRICNRPSYDPVGQCEGGLANMIGFPDGPPMYAQPFVNDYLTATYAFGAICAAYIHVLKGGKGQEIDIAQVETQARNLDDHWAAYINLGVEKSRVGNRVPIFQPASMHKCKDGRYAFIGAFGEAAYYRAIDGLGLKREEWKWEECGQSKEALESEKGRALYEYIDKWFSERTAQEAQDHMDKYKTPVAIVKTPKDIYADPHWHARGNFIRYYVPAIDREVEAFGFVPKFMDTPGQVWRGQVDIGYDTERILSELLGYTDVEIESLKGRGIID</sequence>
<dbReference type="Gene3D" id="3.30.1540.10">
    <property type="entry name" value="formyl-coa transferase, domain 3"/>
    <property type="match status" value="1"/>
</dbReference>
<dbReference type="InterPro" id="IPR044855">
    <property type="entry name" value="CoA-Trfase_III_dom3_sf"/>
</dbReference>
<dbReference type="AlphaFoldDB" id="D7CKX7"/>
<dbReference type="HOGENOM" id="CLU_033975_2_0_9"/>
<dbReference type="eggNOG" id="COG1804">
    <property type="taxonomic scope" value="Bacteria"/>
</dbReference>
<evidence type="ECO:0000313" key="2">
    <source>
        <dbReference type="EMBL" id="ADI01362.1"/>
    </source>
</evidence>
<protein>
    <submittedName>
        <fullName evidence="2">L-carnitine dehydratase/bile acid-inducible protein F</fullName>
    </submittedName>
</protein>
<dbReference type="InterPro" id="IPR050483">
    <property type="entry name" value="CoA-transferase_III_domain"/>
</dbReference>
<dbReference type="GO" id="GO:0008410">
    <property type="term" value="F:CoA-transferase activity"/>
    <property type="evidence" value="ECO:0007669"/>
    <property type="project" value="TreeGrafter"/>
</dbReference>
<dbReference type="Gene3D" id="3.40.50.10540">
    <property type="entry name" value="Crotonobetainyl-coa:carnitine coa-transferase, domain 1"/>
    <property type="match status" value="1"/>
</dbReference>
<dbReference type="SUPFAM" id="SSF89796">
    <property type="entry name" value="CoA-transferase family III (CaiB/BaiF)"/>
    <property type="match status" value="1"/>
</dbReference>
<dbReference type="STRING" id="643648.Slip_0578"/>